<organism evidence="2 3">
    <name type="scientific">Pleurotus ostreatus (strain PC15)</name>
    <name type="common">Oyster mushroom</name>
    <dbReference type="NCBI Taxonomy" id="1137138"/>
    <lineage>
        <taxon>Eukaryota</taxon>
        <taxon>Fungi</taxon>
        <taxon>Dikarya</taxon>
        <taxon>Basidiomycota</taxon>
        <taxon>Agaricomycotina</taxon>
        <taxon>Agaricomycetes</taxon>
        <taxon>Agaricomycetidae</taxon>
        <taxon>Agaricales</taxon>
        <taxon>Pleurotineae</taxon>
        <taxon>Pleurotaceae</taxon>
        <taxon>Pleurotus</taxon>
    </lineage>
</organism>
<feature type="region of interest" description="Disordered" evidence="1">
    <location>
        <begin position="1"/>
        <end position="116"/>
    </location>
</feature>
<sequence>MPPRTRRAANQENAGPSPASPVLTSKKRKIATEPEPTPRPSRILQDITSQFIEPELVVGGSKQTVSKEEPQPPPRKRRARAPIGRFAKRQQLVGPSHHPAIPSSLPPSSPPSESSRFDVINQAFAGPRFTRNRSPSLEYADENENADPFSESLDLLPAAASSNQADPFGFLAVESRLRAKREAAQPFHVLTDLDLPVDDDHPTPHPDTFEDDNDENVVPLGVPSTPHKRKKHIRSMVAASTSPTSAALYNPSPQSTPSPSKPRRSLAKGNQSPVDSSESDLVLSRPPIASTARRARITAHEENAKARKEARAPKKSLTPRTLGKSLEALLPKRVTRARAASSKGKGKGKGKRGREAVSDDEEDDPSPRKTKKRTIVAKKPTSKAKGKAKATEVEEEEIDVDGAQEKLKQERQARLEYFKKLDSYKVEEENVYVV</sequence>
<proteinExistence type="predicted"/>
<feature type="compositionally biased region" description="Basic residues" evidence="1">
    <location>
        <begin position="368"/>
        <end position="388"/>
    </location>
</feature>
<dbReference type="Proteomes" id="UP000027073">
    <property type="component" value="Unassembled WGS sequence"/>
</dbReference>
<feature type="region of interest" description="Disordered" evidence="1">
    <location>
        <begin position="188"/>
        <end position="404"/>
    </location>
</feature>
<dbReference type="HOGENOM" id="CLU_631796_0_0_1"/>
<dbReference type="InParanoid" id="A0A067NK99"/>
<evidence type="ECO:0000256" key="1">
    <source>
        <dbReference type="SAM" id="MobiDB-lite"/>
    </source>
</evidence>
<dbReference type="VEuPathDB" id="FungiDB:PLEOSDRAFT_1089669"/>
<protein>
    <submittedName>
        <fullName evidence="2">Uncharacterized protein</fullName>
    </submittedName>
</protein>
<dbReference type="AlphaFoldDB" id="A0A067NK99"/>
<feature type="compositionally biased region" description="Acidic residues" evidence="1">
    <location>
        <begin position="393"/>
        <end position="402"/>
    </location>
</feature>
<reference evidence="3" key="1">
    <citation type="journal article" date="2014" name="Proc. Natl. Acad. Sci. U.S.A.">
        <title>Extensive sampling of basidiomycete genomes demonstrates inadequacy of the white-rot/brown-rot paradigm for wood decay fungi.</title>
        <authorList>
            <person name="Riley R."/>
            <person name="Salamov A.A."/>
            <person name="Brown D.W."/>
            <person name="Nagy L.G."/>
            <person name="Floudas D."/>
            <person name="Held B.W."/>
            <person name="Levasseur A."/>
            <person name="Lombard V."/>
            <person name="Morin E."/>
            <person name="Otillar R."/>
            <person name="Lindquist E.A."/>
            <person name="Sun H."/>
            <person name="LaButti K.M."/>
            <person name="Schmutz J."/>
            <person name="Jabbour D."/>
            <person name="Luo H."/>
            <person name="Baker S.E."/>
            <person name="Pisabarro A.G."/>
            <person name="Walton J.D."/>
            <person name="Blanchette R.A."/>
            <person name="Henrissat B."/>
            <person name="Martin F."/>
            <person name="Cullen D."/>
            <person name="Hibbett D.S."/>
            <person name="Grigoriev I.V."/>
        </authorList>
    </citation>
    <scope>NUCLEOTIDE SEQUENCE [LARGE SCALE GENOMIC DNA]</scope>
    <source>
        <strain evidence="3">PC15</strain>
    </source>
</reference>
<dbReference type="EMBL" id="KL198008">
    <property type="protein sequence ID" value="KDQ28324.1"/>
    <property type="molecule type" value="Genomic_DNA"/>
</dbReference>
<dbReference type="OrthoDB" id="3234283at2759"/>
<gene>
    <name evidence="2" type="ORF">PLEOSDRAFT_1089669</name>
</gene>
<feature type="compositionally biased region" description="Basic and acidic residues" evidence="1">
    <location>
        <begin position="198"/>
        <end position="208"/>
    </location>
</feature>
<dbReference type="STRING" id="1137138.A0A067NK99"/>
<evidence type="ECO:0000313" key="2">
    <source>
        <dbReference type="EMBL" id="KDQ28324.1"/>
    </source>
</evidence>
<feature type="compositionally biased region" description="Polar residues" evidence="1">
    <location>
        <begin position="238"/>
        <end position="247"/>
    </location>
</feature>
<accession>A0A067NK99</accession>
<feature type="compositionally biased region" description="Basic and acidic residues" evidence="1">
    <location>
        <begin position="298"/>
        <end position="312"/>
    </location>
</feature>
<name>A0A067NK99_PLEO1</name>
<evidence type="ECO:0000313" key="3">
    <source>
        <dbReference type="Proteomes" id="UP000027073"/>
    </source>
</evidence>